<evidence type="ECO:0000313" key="7">
    <source>
        <dbReference type="Proteomes" id="UP000727907"/>
    </source>
</evidence>
<dbReference type="EC" id="1.11.1.27" evidence="3"/>
<dbReference type="PROSITE" id="PS51352">
    <property type="entry name" value="THIOREDOXIN_2"/>
    <property type="match status" value="1"/>
</dbReference>
<dbReference type="Pfam" id="PF08534">
    <property type="entry name" value="Redoxin"/>
    <property type="match status" value="1"/>
</dbReference>
<keyword evidence="7" id="KW-1185">Reference proteome</keyword>
<keyword evidence="2 3" id="KW-0560">Oxidoreductase</keyword>
<comment type="caution">
    <text evidence="6">The sequence shown here is derived from an EMBL/GenBank/DDBJ whole genome shotgun (WGS) entry which is preliminary data.</text>
</comment>
<dbReference type="InterPro" id="IPR037944">
    <property type="entry name" value="PRX5-like"/>
</dbReference>
<evidence type="ECO:0000259" key="5">
    <source>
        <dbReference type="PROSITE" id="PS51352"/>
    </source>
</evidence>
<dbReference type="InterPro" id="IPR013766">
    <property type="entry name" value="Thioredoxin_domain"/>
</dbReference>
<name>A0ABS6IGK3_9HYPH</name>
<evidence type="ECO:0000256" key="3">
    <source>
        <dbReference type="RuleBase" id="RU366011"/>
    </source>
</evidence>
<dbReference type="SUPFAM" id="SSF52833">
    <property type="entry name" value="Thioredoxin-like"/>
    <property type="match status" value="1"/>
</dbReference>
<sequence>MMAKVGDKVPSATLRTMGPEGPKAVTTEELFAPGKKVVAFALPGAFTPTCSAKHVPGFVAEAAALKAKGVDTIACISVNDAFVMGAWGKDQKAGDSVMMLGDGNAEFTQAMGLTMDGSKFGLGTRSQRYAMVVEDGVIKHLFVEKPGAFEVSAADYVLKNL</sequence>
<dbReference type="InterPro" id="IPR036249">
    <property type="entry name" value="Thioredoxin-like_sf"/>
</dbReference>
<dbReference type="InterPro" id="IPR013740">
    <property type="entry name" value="Redoxin"/>
</dbReference>
<evidence type="ECO:0000256" key="2">
    <source>
        <dbReference type="ARBA" id="ARBA00023002"/>
    </source>
</evidence>
<dbReference type="CDD" id="cd03013">
    <property type="entry name" value="PRX5_like"/>
    <property type="match status" value="1"/>
</dbReference>
<accession>A0ABS6IGK3</accession>
<keyword evidence="3" id="KW-0676">Redox-active center</keyword>
<comment type="catalytic activity">
    <reaction evidence="3">
        <text>a hydroperoxide + 2 glutathione = an alcohol + glutathione disulfide + H2O</text>
        <dbReference type="Rhea" id="RHEA:62632"/>
        <dbReference type="ChEBI" id="CHEBI:15377"/>
        <dbReference type="ChEBI" id="CHEBI:30879"/>
        <dbReference type="ChEBI" id="CHEBI:35924"/>
        <dbReference type="ChEBI" id="CHEBI:57925"/>
        <dbReference type="ChEBI" id="CHEBI:58297"/>
        <dbReference type="EC" id="1.11.1.27"/>
    </reaction>
</comment>
<keyword evidence="1 3" id="KW-0575">Peroxidase</keyword>
<evidence type="ECO:0000256" key="1">
    <source>
        <dbReference type="ARBA" id="ARBA00022559"/>
    </source>
</evidence>
<dbReference type="Gene3D" id="3.40.30.10">
    <property type="entry name" value="Glutaredoxin"/>
    <property type="match status" value="1"/>
</dbReference>
<evidence type="ECO:0000313" key="6">
    <source>
        <dbReference type="EMBL" id="MBU8872882.1"/>
    </source>
</evidence>
<comment type="function">
    <text evidence="3">Thiol-specific peroxidase that catalyzes the reduction of hydrogen peroxide and organic hydroperoxides to water and alcohols, respectively. Plays a role in cell protection against oxidative stress by detoxifying peroxides.</text>
</comment>
<dbReference type="EMBL" id="JAHOPB010000001">
    <property type="protein sequence ID" value="MBU8872882.1"/>
    <property type="molecule type" value="Genomic_DNA"/>
</dbReference>
<evidence type="ECO:0000256" key="4">
    <source>
        <dbReference type="SAM" id="MobiDB-lite"/>
    </source>
</evidence>
<organism evidence="6 7">
    <name type="scientific">Reyranella humidisoli</name>
    <dbReference type="NCBI Taxonomy" id="2849149"/>
    <lineage>
        <taxon>Bacteria</taxon>
        <taxon>Pseudomonadati</taxon>
        <taxon>Pseudomonadota</taxon>
        <taxon>Alphaproteobacteria</taxon>
        <taxon>Hyphomicrobiales</taxon>
        <taxon>Reyranellaceae</taxon>
        <taxon>Reyranella</taxon>
    </lineage>
</organism>
<dbReference type="Proteomes" id="UP000727907">
    <property type="component" value="Unassembled WGS sequence"/>
</dbReference>
<reference evidence="6 7" key="1">
    <citation type="submission" date="2021-06" db="EMBL/GenBank/DDBJ databases">
        <authorList>
            <person name="Lee D.H."/>
        </authorList>
    </citation>
    <scope>NUCLEOTIDE SEQUENCE [LARGE SCALE GENOMIC DNA]</scope>
    <source>
        <strain evidence="6 7">MMS21-HV4-11</strain>
    </source>
</reference>
<feature type="domain" description="Thioredoxin" evidence="5">
    <location>
        <begin position="3"/>
        <end position="161"/>
    </location>
</feature>
<dbReference type="PANTHER" id="PTHR10430:SF16">
    <property type="entry name" value="PEROXIREDOXIN-5, MITOCHONDRIAL"/>
    <property type="match status" value="1"/>
</dbReference>
<feature type="region of interest" description="Disordered" evidence="4">
    <location>
        <begin position="1"/>
        <end position="20"/>
    </location>
</feature>
<gene>
    <name evidence="6" type="ORF">KQ910_03865</name>
</gene>
<comment type="similarity">
    <text evidence="3">Belongs to the peroxiredoxin family. Prx5 subfamily.</text>
</comment>
<protein>
    <recommendedName>
        <fullName evidence="3">Glutathione-dependent peroxiredoxin</fullName>
        <ecNumber evidence="3">1.11.1.27</ecNumber>
    </recommendedName>
</protein>
<keyword evidence="3" id="KW-0049">Antioxidant</keyword>
<proteinExistence type="inferred from homology"/>
<dbReference type="PANTHER" id="PTHR10430">
    <property type="entry name" value="PEROXIREDOXIN"/>
    <property type="match status" value="1"/>
</dbReference>